<dbReference type="AlphaFoldDB" id="A0A386WN13"/>
<accession>A0A386WN13</accession>
<dbReference type="InterPro" id="IPR003382">
    <property type="entry name" value="Flavoprotein"/>
</dbReference>
<name>A0A386WN13_9ACTN</name>
<feature type="domain" description="Flavoprotein" evidence="1">
    <location>
        <begin position="9"/>
        <end position="123"/>
    </location>
</feature>
<evidence type="ECO:0000313" key="3">
    <source>
        <dbReference type="Proteomes" id="UP000267804"/>
    </source>
</evidence>
<reference evidence="2 3" key="1">
    <citation type="submission" date="2017-10" db="EMBL/GenBank/DDBJ databases">
        <title>Integration of genomic and chemical information greatly accelerates assignment of the full stereostructure of myelolactone, a potent inhibitor of myeloma from a marine-derived Micromonospora.</title>
        <authorList>
            <person name="Kim M.C."/>
            <person name="Machado H."/>
            <person name="Jensen P.R."/>
            <person name="Fenical W."/>
        </authorList>
    </citation>
    <scope>NUCLEOTIDE SEQUENCE [LARGE SCALE GENOMIC DNA]</scope>
    <source>
        <strain evidence="2 3">CNY-010</strain>
    </source>
</reference>
<evidence type="ECO:0000313" key="2">
    <source>
        <dbReference type="EMBL" id="AYF29531.1"/>
    </source>
</evidence>
<dbReference type="EMBL" id="CP024087">
    <property type="protein sequence ID" value="AYF29531.1"/>
    <property type="molecule type" value="Genomic_DNA"/>
</dbReference>
<dbReference type="SUPFAM" id="SSF52507">
    <property type="entry name" value="Homo-oligomeric flavin-containing Cys decarboxylases, HFCD"/>
    <property type="match status" value="1"/>
</dbReference>
<evidence type="ECO:0000259" key="1">
    <source>
        <dbReference type="Pfam" id="PF02441"/>
    </source>
</evidence>
<sequence>MSEAPVLYLVVCAAPPAQRIGELADLLMADGWRPCVIATPIAASWLDCDVLAEQTGYPVRAQWRRPGDPEPHPPAECAAVVPATFNTLNKWATGASDTLALGIINELLGTGVPMHVFPRVKATLAAHPAYGPNLRRLRAAGVVIHDGDVLRDPDEMTSSGWAAVVDALRPARRSAWRERGN</sequence>
<dbReference type="GO" id="GO:0003824">
    <property type="term" value="F:catalytic activity"/>
    <property type="evidence" value="ECO:0007669"/>
    <property type="project" value="InterPro"/>
</dbReference>
<dbReference type="Gene3D" id="3.40.50.1950">
    <property type="entry name" value="Flavin prenyltransferase-like"/>
    <property type="match status" value="1"/>
</dbReference>
<proteinExistence type="predicted"/>
<dbReference type="InterPro" id="IPR036551">
    <property type="entry name" value="Flavin_trans-like"/>
</dbReference>
<organism evidence="2 3">
    <name type="scientific">Micromonospora tulbaghiae</name>
    <dbReference type="NCBI Taxonomy" id="479978"/>
    <lineage>
        <taxon>Bacteria</taxon>
        <taxon>Bacillati</taxon>
        <taxon>Actinomycetota</taxon>
        <taxon>Actinomycetes</taxon>
        <taxon>Micromonosporales</taxon>
        <taxon>Micromonosporaceae</taxon>
        <taxon>Micromonospora</taxon>
    </lineage>
</organism>
<gene>
    <name evidence="2" type="ORF">CSH63_19075</name>
</gene>
<dbReference type="Proteomes" id="UP000267804">
    <property type="component" value="Chromosome"/>
</dbReference>
<dbReference type="Pfam" id="PF02441">
    <property type="entry name" value="Flavoprotein"/>
    <property type="match status" value="1"/>
</dbReference>
<dbReference type="KEGG" id="mtua:CSH63_19075"/>
<protein>
    <submittedName>
        <fullName evidence="2">Flavoprotein</fullName>
    </submittedName>
</protein>